<organism evidence="2 4">
    <name type="scientific">Thomasclavelia spiroformis</name>
    <dbReference type="NCBI Taxonomy" id="29348"/>
    <lineage>
        <taxon>Bacteria</taxon>
        <taxon>Bacillati</taxon>
        <taxon>Bacillota</taxon>
        <taxon>Erysipelotrichia</taxon>
        <taxon>Erysipelotrichales</taxon>
        <taxon>Coprobacillaceae</taxon>
        <taxon>Thomasclavelia</taxon>
    </lineage>
</organism>
<accession>A0A1Y4QJN6</accession>
<reference evidence="2" key="2">
    <citation type="journal article" date="2018" name="BMC Genomics">
        <title>Whole genome sequencing and function prediction of 133 gut anaerobes isolated from chicken caecum in pure cultures.</title>
        <authorList>
            <person name="Medvecky M."/>
            <person name="Cejkova D."/>
            <person name="Polansky O."/>
            <person name="Karasova D."/>
            <person name="Kubasova T."/>
            <person name="Cizek A."/>
            <person name="Rychlik I."/>
        </authorList>
    </citation>
    <scope>NUCLEOTIDE SEQUENCE</scope>
    <source>
        <strain evidence="2">An149</strain>
    </source>
</reference>
<dbReference type="Proteomes" id="UP000196258">
    <property type="component" value="Unassembled WGS sequence"/>
</dbReference>
<dbReference type="EMBL" id="QSVF01000017">
    <property type="protein sequence ID" value="RGO09114.1"/>
    <property type="molecule type" value="Genomic_DNA"/>
</dbReference>
<dbReference type="RefSeq" id="WP_004610267.1">
    <property type="nucleotide sequence ID" value="NZ_CABKNM010000002.1"/>
</dbReference>
<reference evidence="3 5" key="3">
    <citation type="submission" date="2018-08" db="EMBL/GenBank/DDBJ databases">
        <title>A genome reference for cultivated species of the human gut microbiota.</title>
        <authorList>
            <person name="Zou Y."/>
            <person name="Xue W."/>
            <person name="Luo G."/>
        </authorList>
    </citation>
    <scope>NUCLEOTIDE SEQUENCE [LARGE SCALE GENOMIC DNA]</scope>
    <source>
        <strain evidence="3 5">OM02-6</strain>
    </source>
</reference>
<gene>
    <name evidence="2" type="ORF">B5E91_05500</name>
    <name evidence="3" type="ORF">DXB31_07725</name>
</gene>
<comment type="caution">
    <text evidence="2">The sequence shown here is derived from an EMBL/GenBank/DDBJ whole genome shotgun (WGS) entry which is preliminary data.</text>
</comment>
<reference evidence="4" key="1">
    <citation type="submission" date="2017-04" db="EMBL/GenBank/DDBJ databases">
        <title>Function of individual gut microbiota members based on whole genome sequencing of pure cultures obtained from chicken caecum.</title>
        <authorList>
            <person name="Medvecky M."/>
            <person name="Cejkova D."/>
            <person name="Polansky O."/>
            <person name="Karasova D."/>
            <person name="Kubasova T."/>
            <person name="Cizek A."/>
            <person name="Rychlik I."/>
        </authorList>
    </citation>
    <scope>NUCLEOTIDE SEQUENCE [LARGE SCALE GENOMIC DNA]</scope>
    <source>
        <strain evidence="4">An149</strain>
    </source>
</reference>
<feature type="transmembrane region" description="Helical" evidence="1">
    <location>
        <begin position="39"/>
        <end position="57"/>
    </location>
</feature>
<feature type="transmembrane region" description="Helical" evidence="1">
    <location>
        <begin position="164"/>
        <end position="186"/>
    </location>
</feature>
<keyword evidence="1" id="KW-0812">Transmembrane</keyword>
<dbReference type="GeneID" id="94016878"/>
<proteinExistence type="predicted"/>
<keyword evidence="1" id="KW-0472">Membrane</keyword>
<evidence type="ECO:0000313" key="4">
    <source>
        <dbReference type="Proteomes" id="UP000196258"/>
    </source>
</evidence>
<evidence type="ECO:0000313" key="5">
    <source>
        <dbReference type="Proteomes" id="UP000261087"/>
    </source>
</evidence>
<protein>
    <submittedName>
        <fullName evidence="2">Uncharacterized protein</fullName>
    </submittedName>
</protein>
<evidence type="ECO:0000256" key="1">
    <source>
        <dbReference type="SAM" id="Phobius"/>
    </source>
</evidence>
<dbReference type="Proteomes" id="UP000261087">
    <property type="component" value="Unassembled WGS sequence"/>
</dbReference>
<evidence type="ECO:0000313" key="2">
    <source>
        <dbReference type="EMBL" id="OUQ05474.1"/>
    </source>
</evidence>
<sequence>MAKVFKYGLVFFILVAFITNHQDEMFKAILDSPNQVFDLIKILVLSACLWNGFLNIIKASGLIKQLSFLLKPILKLIYGKVVDDNQVYLYLSTNFIANLLGVGSLASISGLKAMKSLTKYQTNPKIPCKEMMLLVILNTTGLSIIPTTMMTLRQSYGSKDILGFFGYSIVIGLIITVIGVIASKVIEHYE</sequence>
<feature type="transmembrane region" description="Helical" evidence="1">
    <location>
        <begin position="87"/>
        <end position="111"/>
    </location>
</feature>
<dbReference type="EMBL" id="NFLB01000005">
    <property type="protein sequence ID" value="OUQ05474.1"/>
    <property type="molecule type" value="Genomic_DNA"/>
</dbReference>
<name>A0A1Y4QJN6_9FIRM</name>
<keyword evidence="1" id="KW-1133">Transmembrane helix</keyword>
<dbReference type="AlphaFoldDB" id="A0A1Y4QJN6"/>
<feature type="transmembrane region" description="Helical" evidence="1">
    <location>
        <begin position="131"/>
        <end position="152"/>
    </location>
</feature>
<evidence type="ECO:0000313" key="3">
    <source>
        <dbReference type="EMBL" id="RGO09114.1"/>
    </source>
</evidence>